<proteinExistence type="predicted"/>
<dbReference type="VEuPathDB" id="FungiDB:DFL_009202"/>
<dbReference type="GeneID" id="93591513"/>
<accession>A0A436ZRE8</accession>
<dbReference type="OrthoDB" id="5394945at2759"/>
<sequence>MAAESEIPPQANTPPHPPSRAAGLDPKTTPTPSKPGLTSFLNLLPPPRKPHTPKLNSSRRLRFVMRADAPVDVFSKPETPTKRLVIERKTTAAATIANPSPPQHQGTYDGPYFLRVRRFQGPRKQGIYEKIHEEWIKKALLRQEKDLKWNPETGEPLFEVGGGEE</sequence>
<dbReference type="AlphaFoldDB" id="A0A436ZRE8"/>
<evidence type="ECO:0000256" key="1">
    <source>
        <dbReference type="SAM" id="MobiDB-lite"/>
    </source>
</evidence>
<dbReference type="Proteomes" id="UP000283090">
    <property type="component" value="Unassembled WGS sequence"/>
</dbReference>
<comment type="caution">
    <text evidence="2">The sequence shown here is derived from an EMBL/GenBank/DDBJ whole genome shotgun (WGS) entry which is preliminary data.</text>
</comment>
<evidence type="ECO:0000313" key="3">
    <source>
        <dbReference type="Proteomes" id="UP000283090"/>
    </source>
</evidence>
<organism evidence="2 3">
    <name type="scientific">Arthrobotrys flagrans</name>
    <name type="common">Nematode-trapping fungus</name>
    <name type="synonym">Trichothecium flagrans</name>
    <dbReference type="NCBI Taxonomy" id="97331"/>
    <lineage>
        <taxon>Eukaryota</taxon>
        <taxon>Fungi</taxon>
        <taxon>Dikarya</taxon>
        <taxon>Ascomycota</taxon>
        <taxon>Pezizomycotina</taxon>
        <taxon>Orbiliomycetes</taxon>
        <taxon>Orbiliales</taxon>
        <taxon>Orbiliaceae</taxon>
        <taxon>Arthrobotrys</taxon>
    </lineage>
</organism>
<feature type="region of interest" description="Disordered" evidence="1">
    <location>
        <begin position="1"/>
        <end position="59"/>
    </location>
</feature>
<reference evidence="2 3" key="1">
    <citation type="submission" date="2019-01" db="EMBL/GenBank/DDBJ databases">
        <title>Intercellular communication is required for trap formation in the nematode-trapping fungus Duddingtonia flagrans.</title>
        <authorList>
            <person name="Youssar L."/>
            <person name="Wernet V."/>
            <person name="Hensel N."/>
            <person name="Hildebrandt H.-G."/>
            <person name="Fischer R."/>
        </authorList>
    </citation>
    <scope>NUCLEOTIDE SEQUENCE [LARGE SCALE GENOMIC DNA]</scope>
    <source>
        <strain evidence="2 3">CBS H-5679</strain>
    </source>
</reference>
<evidence type="ECO:0000313" key="2">
    <source>
        <dbReference type="EMBL" id="RVD81336.1"/>
    </source>
</evidence>
<name>A0A436ZRE8_ARTFL</name>
<feature type="compositionally biased region" description="Basic residues" evidence="1">
    <location>
        <begin position="48"/>
        <end position="59"/>
    </location>
</feature>
<gene>
    <name evidence="2" type="ORF">DFL_009202</name>
</gene>
<keyword evidence="3" id="KW-1185">Reference proteome</keyword>
<dbReference type="EMBL" id="SAEB01000012">
    <property type="protein sequence ID" value="RVD81336.1"/>
    <property type="molecule type" value="Genomic_DNA"/>
</dbReference>
<protein>
    <submittedName>
        <fullName evidence="2">Uncharacterized protein</fullName>
    </submittedName>
</protein>
<dbReference type="RefSeq" id="XP_067486880.1">
    <property type="nucleotide sequence ID" value="XM_067639054.1"/>
</dbReference>